<dbReference type="RefSeq" id="WP_146824317.1">
    <property type="nucleotide sequence ID" value="NZ_AURB01000200.1"/>
</dbReference>
<dbReference type="Proteomes" id="UP000829401">
    <property type="component" value="Chromosome"/>
</dbReference>
<dbReference type="KEGG" id="aaco:K1I37_14080"/>
<evidence type="ECO:0000313" key="2">
    <source>
        <dbReference type="Proteomes" id="UP000829401"/>
    </source>
</evidence>
<protein>
    <submittedName>
        <fullName evidence="1">Uncharacterized protein</fullName>
    </submittedName>
</protein>
<dbReference type="OrthoDB" id="8689594at2"/>
<sequence length="87" mass="10039">MAPFNRRESTCDAFRQTAALKVTLPWVTAEWERTTQMMGQDYWPYGIARNQATLTAAVQYSYEQGLISRLIPMEALFAESTLERFIV</sequence>
<evidence type="ECO:0000313" key="1">
    <source>
        <dbReference type="EMBL" id="UNO47808.1"/>
    </source>
</evidence>
<dbReference type="AlphaFoldDB" id="A0A9E6ZG79"/>
<name>A0A9E6ZG79_ALIAG</name>
<accession>A0A9E6ZG79</accession>
<keyword evidence="2" id="KW-1185">Reference proteome</keyword>
<gene>
    <name evidence="1" type="ORF">K1I37_14080</name>
</gene>
<proteinExistence type="predicted"/>
<reference evidence="2" key="1">
    <citation type="journal article" date="2022" name="G3 (Bethesda)">
        <title>Unveiling the complete genome sequence of Alicyclobacillus acidoterrestris DSM 3922T, a taint-producing strain.</title>
        <authorList>
            <person name="Leonardo I.C."/>
            <person name="Barreto Crespo M.T."/>
            <person name="Gaspar F.B."/>
        </authorList>
    </citation>
    <scope>NUCLEOTIDE SEQUENCE [LARGE SCALE GENOMIC DNA]</scope>
    <source>
        <strain evidence="2">DSM 3922</strain>
    </source>
</reference>
<dbReference type="EMBL" id="CP080467">
    <property type="protein sequence ID" value="UNO47808.1"/>
    <property type="molecule type" value="Genomic_DNA"/>
</dbReference>
<organism evidence="1 2">
    <name type="scientific">Alicyclobacillus acidoterrestris (strain ATCC 49025 / DSM 3922 / CIP 106132 / NCIMB 13137 / GD3B)</name>
    <dbReference type="NCBI Taxonomy" id="1356854"/>
    <lineage>
        <taxon>Bacteria</taxon>
        <taxon>Bacillati</taxon>
        <taxon>Bacillota</taxon>
        <taxon>Bacilli</taxon>
        <taxon>Bacillales</taxon>
        <taxon>Alicyclobacillaceae</taxon>
        <taxon>Alicyclobacillus</taxon>
    </lineage>
</organism>